<dbReference type="GO" id="GO:0006782">
    <property type="term" value="P:protoporphyrinogen IX biosynthetic process"/>
    <property type="evidence" value="ECO:0007669"/>
    <property type="project" value="UniProtKB-UniRule"/>
</dbReference>
<feature type="domain" description="Amine oxidase" evidence="12">
    <location>
        <begin position="9"/>
        <end position="461"/>
    </location>
</feature>
<reference evidence="13" key="2">
    <citation type="submission" date="2017-10" db="EMBL/GenBank/DDBJ databases">
        <title>Ladona fulva Genome sequencing and assembly.</title>
        <authorList>
            <person name="Murali S."/>
            <person name="Richards S."/>
            <person name="Bandaranaike D."/>
            <person name="Bellair M."/>
            <person name="Blankenburg K."/>
            <person name="Chao H."/>
            <person name="Dinh H."/>
            <person name="Doddapaneni H."/>
            <person name="Dugan-Rocha S."/>
            <person name="Elkadiri S."/>
            <person name="Gnanaolivu R."/>
            <person name="Hernandez B."/>
            <person name="Skinner E."/>
            <person name="Javaid M."/>
            <person name="Lee S."/>
            <person name="Li M."/>
            <person name="Ming W."/>
            <person name="Munidasa M."/>
            <person name="Muniz J."/>
            <person name="Nguyen L."/>
            <person name="Hughes D."/>
            <person name="Osuji N."/>
            <person name="Pu L.-L."/>
            <person name="Puazo M."/>
            <person name="Qu C."/>
            <person name="Quiroz J."/>
            <person name="Raj R."/>
            <person name="Weissenberger G."/>
            <person name="Xin Y."/>
            <person name="Zou X."/>
            <person name="Han Y."/>
            <person name="Worley K."/>
            <person name="Muzny D."/>
            <person name="Gibbs R."/>
        </authorList>
    </citation>
    <scope>NUCLEOTIDE SEQUENCE</scope>
    <source>
        <strain evidence="13">Sampled in the wild</strain>
    </source>
</reference>
<accession>A0A8K0NU37</accession>
<gene>
    <name evidence="13" type="ORF">J437_LFUL007802</name>
</gene>
<dbReference type="Gene3D" id="3.50.50.60">
    <property type="entry name" value="FAD/NAD(P)-binding domain"/>
    <property type="match status" value="1"/>
</dbReference>
<comment type="caution">
    <text evidence="13">The sequence shown here is derived from an EMBL/GenBank/DDBJ whole genome shotgun (WGS) entry which is preliminary data.</text>
</comment>
<keyword evidence="7 11" id="KW-0560">Oxidoreductase</keyword>
<dbReference type="GO" id="GO:0004729">
    <property type="term" value="F:oxygen-dependent protoporphyrinogen oxidase activity"/>
    <property type="evidence" value="ECO:0007669"/>
    <property type="project" value="UniProtKB-UniRule"/>
</dbReference>
<dbReference type="InterPro" id="IPR004572">
    <property type="entry name" value="Protoporphyrinogen_oxidase"/>
</dbReference>
<keyword evidence="5 11" id="KW-0285">Flavoprotein</keyword>
<dbReference type="Proteomes" id="UP000792457">
    <property type="component" value="Unassembled WGS sequence"/>
</dbReference>
<evidence type="ECO:0000256" key="1">
    <source>
        <dbReference type="ARBA" id="ARBA00002600"/>
    </source>
</evidence>
<dbReference type="UniPathway" id="UPA00251">
    <property type="reaction ID" value="UER00324"/>
</dbReference>
<dbReference type="SUPFAM" id="SSF54373">
    <property type="entry name" value="FAD-linked reductases, C-terminal domain"/>
    <property type="match status" value="1"/>
</dbReference>
<evidence type="ECO:0000256" key="9">
    <source>
        <dbReference type="ARBA" id="ARBA00023244"/>
    </source>
</evidence>
<comment type="function">
    <text evidence="1 11">Catalyzes the 6-electron oxidation of protoporphyrinogen-IX to form protoporphyrin-IX.</text>
</comment>
<comment type="similarity">
    <text evidence="3 11">Belongs to the protoporphyrinogen/coproporphyrinogen oxidase family. Protoporphyrinogen oxidase subfamily.</text>
</comment>
<dbReference type="PANTHER" id="PTHR42923:SF3">
    <property type="entry name" value="PROTOPORPHYRINOGEN OXIDASE"/>
    <property type="match status" value="1"/>
</dbReference>
<dbReference type="InterPro" id="IPR036188">
    <property type="entry name" value="FAD/NAD-bd_sf"/>
</dbReference>
<keyword evidence="9 11" id="KW-0627">Porphyrin biosynthesis</keyword>
<dbReference type="InterPro" id="IPR002937">
    <property type="entry name" value="Amino_oxidase"/>
</dbReference>
<comment type="pathway">
    <text evidence="2 11">Porphyrin-containing compound metabolism; protoporphyrin-IX biosynthesis; protoporphyrin-IX from protoporphyrinogen-IX: step 1/1.</text>
</comment>
<dbReference type="NCBIfam" id="TIGR00562">
    <property type="entry name" value="proto_IX_ox"/>
    <property type="match status" value="1"/>
</dbReference>
<dbReference type="AlphaFoldDB" id="A0A8K0NU37"/>
<evidence type="ECO:0000313" key="13">
    <source>
        <dbReference type="EMBL" id="KAG8221961.1"/>
    </source>
</evidence>
<evidence type="ECO:0000259" key="12">
    <source>
        <dbReference type="Pfam" id="PF01593"/>
    </source>
</evidence>
<evidence type="ECO:0000256" key="2">
    <source>
        <dbReference type="ARBA" id="ARBA00005073"/>
    </source>
</evidence>
<comment type="cofactor">
    <cofactor evidence="11">
        <name>FAD</name>
        <dbReference type="ChEBI" id="CHEBI:57692"/>
    </cofactor>
    <text evidence="11">Binds 1 FAD per subunit.</text>
</comment>
<keyword evidence="8 11" id="KW-0350">Heme biosynthesis</keyword>
<evidence type="ECO:0000256" key="3">
    <source>
        <dbReference type="ARBA" id="ARBA00010551"/>
    </source>
</evidence>
<evidence type="ECO:0000256" key="7">
    <source>
        <dbReference type="ARBA" id="ARBA00023002"/>
    </source>
</evidence>
<dbReference type="Pfam" id="PF01593">
    <property type="entry name" value="Amino_oxidase"/>
    <property type="match status" value="1"/>
</dbReference>
<protein>
    <recommendedName>
        <fullName evidence="4 11">Protoporphyrinogen oxidase</fullName>
        <ecNumber evidence="4 11">1.3.3.4</ecNumber>
    </recommendedName>
</protein>
<evidence type="ECO:0000256" key="11">
    <source>
        <dbReference type="RuleBase" id="RU367069"/>
    </source>
</evidence>
<dbReference type="InterPro" id="IPR050464">
    <property type="entry name" value="Zeta_carotene_desat/Oxidored"/>
</dbReference>
<dbReference type="SUPFAM" id="SSF51905">
    <property type="entry name" value="FAD/NAD(P)-binding domain"/>
    <property type="match status" value="1"/>
</dbReference>
<keyword evidence="6 11" id="KW-0274">FAD</keyword>
<dbReference type="EC" id="1.3.3.4" evidence="4 11"/>
<reference evidence="13" key="1">
    <citation type="submission" date="2013-04" db="EMBL/GenBank/DDBJ databases">
        <authorList>
            <person name="Qu J."/>
            <person name="Murali S.C."/>
            <person name="Bandaranaike D."/>
            <person name="Bellair M."/>
            <person name="Blankenburg K."/>
            <person name="Chao H."/>
            <person name="Dinh H."/>
            <person name="Doddapaneni H."/>
            <person name="Downs B."/>
            <person name="Dugan-Rocha S."/>
            <person name="Elkadiri S."/>
            <person name="Gnanaolivu R.D."/>
            <person name="Hernandez B."/>
            <person name="Javaid M."/>
            <person name="Jayaseelan J.C."/>
            <person name="Lee S."/>
            <person name="Li M."/>
            <person name="Ming W."/>
            <person name="Munidasa M."/>
            <person name="Muniz J."/>
            <person name="Nguyen L."/>
            <person name="Ongeri F."/>
            <person name="Osuji N."/>
            <person name="Pu L.-L."/>
            <person name="Puazo M."/>
            <person name="Qu C."/>
            <person name="Quiroz J."/>
            <person name="Raj R."/>
            <person name="Weissenberger G."/>
            <person name="Xin Y."/>
            <person name="Zou X."/>
            <person name="Han Y."/>
            <person name="Richards S."/>
            <person name="Worley K."/>
            <person name="Muzny D."/>
            <person name="Gibbs R."/>
        </authorList>
    </citation>
    <scope>NUCLEOTIDE SEQUENCE</scope>
    <source>
        <strain evidence="13">Sampled in the wild</strain>
    </source>
</reference>
<name>A0A8K0NU37_LADFU</name>
<comment type="subcellular location">
    <subcellularLocation>
        <location evidence="11">Mitochondrion inner membrane</location>
    </subcellularLocation>
</comment>
<dbReference type="OrthoDB" id="419752at2759"/>
<evidence type="ECO:0000313" key="14">
    <source>
        <dbReference type="Proteomes" id="UP000792457"/>
    </source>
</evidence>
<dbReference type="GO" id="GO:0005743">
    <property type="term" value="C:mitochondrial inner membrane"/>
    <property type="evidence" value="ECO:0007669"/>
    <property type="project" value="UniProtKB-SubCell"/>
</dbReference>
<evidence type="ECO:0000256" key="10">
    <source>
        <dbReference type="ARBA" id="ARBA00047554"/>
    </source>
</evidence>
<evidence type="ECO:0000256" key="4">
    <source>
        <dbReference type="ARBA" id="ARBA00012867"/>
    </source>
</evidence>
<dbReference type="EMBL" id="KZ308118">
    <property type="protein sequence ID" value="KAG8221961.1"/>
    <property type="molecule type" value="Genomic_DNA"/>
</dbReference>
<proteinExistence type="inferred from homology"/>
<evidence type="ECO:0000256" key="8">
    <source>
        <dbReference type="ARBA" id="ARBA00023133"/>
    </source>
</evidence>
<keyword evidence="14" id="KW-1185">Reference proteome</keyword>
<dbReference type="PANTHER" id="PTHR42923">
    <property type="entry name" value="PROTOPORPHYRINOGEN OXIDASE"/>
    <property type="match status" value="1"/>
</dbReference>
<evidence type="ECO:0000256" key="5">
    <source>
        <dbReference type="ARBA" id="ARBA00022630"/>
    </source>
</evidence>
<evidence type="ECO:0000256" key="6">
    <source>
        <dbReference type="ARBA" id="ARBA00022827"/>
    </source>
</evidence>
<sequence>MVTVLGGGVSGLAAAHYLLNRSLLPGEKISLIEATAHLGGWMKSTRRPNNVIYEQGPRTIRPKGVQGANTLKLVEELGLSNKVKPIPYGHPATMNRMIYVDKKLHKLPTSMFSLFQKKEPFDKPLVFAALKFLTSPKEICNDDTMYNFVARRFGKDIAEYAISPLICGICAGDAKEISVKFLMRKLFEAEQSQSPMLKEVILNLFAKTPMKDYESELLNKAKEEKWNVYSLEGGLELLPRTLEESLKERGVSIHLNAPCTSITFEGNGVKVKTGRSEHFSDHLISALPALKLAPLLHPQHPDLSEELYKIPFVTVGVVNLTFPKNVLREEAFGFLVPPSQKVPILGIVYDSCCFPSDCDQTVLTVMMGGRFMDDHFGGKLDDAVALQTAVKYSKEILKINDDPCDHKVSILRECIPQYVVGHDKRLQRIYKYIKDRKIPLTLVGCSYEGVGVNDAIFSSKRGIDNIKLKIV</sequence>
<organism evidence="13 14">
    <name type="scientific">Ladona fulva</name>
    <name type="common">Scarce chaser dragonfly</name>
    <name type="synonym">Libellula fulva</name>
    <dbReference type="NCBI Taxonomy" id="123851"/>
    <lineage>
        <taxon>Eukaryota</taxon>
        <taxon>Metazoa</taxon>
        <taxon>Ecdysozoa</taxon>
        <taxon>Arthropoda</taxon>
        <taxon>Hexapoda</taxon>
        <taxon>Insecta</taxon>
        <taxon>Pterygota</taxon>
        <taxon>Palaeoptera</taxon>
        <taxon>Odonata</taxon>
        <taxon>Epiprocta</taxon>
        <taxon>Anisoptera</taxon>
        <taxon>Libelluloidea</taxon>
        <taxon>Libellulidae</taxon>
        <taxon>Ladona</taxon>
    </lineage>
</organism>
<comment type="catalytic activity">
    <reaction evidence="10 11">
        <text>protoporphyrinogen IX + 3 O2 = protoporphyrin IX + 3 H2O2</text>
        <dbReference type="Rhea" id="RHEA:25576"/>
        <dbReference type="ChEBI" id="CHEBI:15379"/>
        <dbReference type="ChEBI" id="CHEBI:16240"/>
        <dbReference type="ChEBI" id="CHEBI:57306"/>
        <dbReference type="ChEBI" id="CHEBI:57307"/>
        <dbReference type="EC" id="1.3.3.4"/>
    </reaction>
</comment>